<dbReference type="PANTHER" id="PTHR12197:SF294">
    <property type="entry name" value="POTENTIAL PROTEIN LYSINE METHYLTRANSFERASE SET6"/>
    <property type="match status" value="1"/>
</dbReference>
<dbReference type="InterPro" id="IPR046341">
    <property type="entry name" value="SET_dom_sf"/>
</dbReference>
<dbReference type="SMART" id="SM00317">
    <property type="entry name" value="SET"/>
    <property type="match status" value="1"/>
</dbReference>
<feature type="domain" description="SET" evidence="1">
    <location>
        <begin position="24"/>
        <end position="346"/>
    </location>
</feature>
<evidence type="ECO:0000259" key="1">
    <source>
        <dbReference type="PROSITE" id="PS50280"/>
    </source>
</evidence>
<dbReference type="GO" id="GO:0005634">
    <property type="term" value="C:nucleus"/>
    <property type="evidence" value="ECO:0007669"/>
    <property type="project" value="TreeGrafter"/>
</dbReference>
<dbReference type="Gene3D" id="2.170.270.10">
    <property type="entry name" value="SET domain"/>
    <property type="match status" value="1"/>
</dbReference>
<dbReference type="InterPro" id="IPR050869">
    <property type="entry name" value="H3K4_H4K5_MeTrfase"/>
</dbReference>
<gene>
    <name evidence="2" type="ORF">MG3_00242</name>
</gene>
<dbReference type="Pfam" id="PF00856">
    <property type="entry name" value="SET"/>
    <property type="match status" value="1"/>
</dbReference>
<proteinExistence type="predicted"/>
<dbReference type="AlphaFoldDB" id="A0AB34Q0B5"/>
<reference evidence="2 3" key="1">
    <citation type="submission" date="2013-12" db="EMBL/GenBank/DDBJ databases">
        <title>The Genome Sequence of Candida albicans P78048.</title>
        <authorList>
            <consortium name="The Broad Institute Genome Sequencing Platform"/>
            <consortium name="The Broad Institute Genome Sequencing Center for Infectious Disease"/>
            <person name="Cuomo C."/>
            <person name="Bennett R."/>
            <person name="Hirakawa M."/>
            <person name="Noverr M."/>
            <person name="Mitchell A."/>
            <person name="Young S.K."/>
            <person name="Zeng Q."/>
            <person name="Gargeya S."/>
            <person name="Fitzgerald M."/>
            <person name="Abouelleil A."/>
            <person name="Alvarado L."/>
            <person name="Berlin A.M."/>
            <person name="Chapman S.B."/>
            <person name="Dewar J."/>
            <person name="Goldberg J."/>
            <person name="Griggs A."/>
            <person name="Gujja S."/>
            <person name="Hansen M."/>
            <person name="Howarth C."/>
            <person name="Imamovic A."/>
            <person name="Larimer J."/>
            <person name="McCowan C."/>
            <person name="Murphy C."/>
            <person name="Pearson M."/>
            <person name="Priest M."/>
            <person name="Roberts A."/>
            <person name="Saif S."/>
            <person name="Shea T."/>
            <person name="Sykes S."/>
            <person name="Wortman J."/>
            <person name="Nusbaum C."/>
            <person name="Birren B."/>
        </authorList>
    </citation>
    <scope>NUCLEOTIDE SEQUENCE [LARGE SCALE GENOMIC DNA]</scope>
    <source>
        <strain evidence="2 3">P78048</strain>
    </source>
</reference>
<dbReference type="PROSITE" id="PS50280">
    <property type="entry name" value="SET"/>
    <property type="match status" value="1"/>
</dbReference>
<dbReference type="Proteomes" id="UP000030161">
    <property type="component" value="Unassembled WGS sequence"/>
</dbReference>
<dbReference type="SUPFAM" id="SSF82199">
    <property type="entry name" value="SET domain"/>
    <property type="match status" value="1"/>
</dbReference>
<dbReference type="InterPro" id="IPR001214">
    <property type="entry name" value="SET_dom"/>
</dbReference>
<protein>
    <submittedName>
        <fullName evidence="2">SET and MYND domain-containing protein</fullName>
    </submittedName>
</protein>
<sequence>MAASEESTLVDEYPIKSILNQISPWFIVDETKYGGRGCFAPKVIPQHTVIHSCQTPIGSTLSKPFKKEVCSQCYTYTYGETMKFKISKTEGKHVYSLFFCSEECKSTFTHQDINRVLVENLLAVEKNYLAGLSKPEIEPMEPKNFADDYVKEWDKVASWETKLESLKPSKRQNQIFRIDDNEYLEIKYVIGVLFNMYKVHCNDHIPHFDYPNLDKNEANKVELLLFDLLYSSEFEKVKRYPYLLYSYINIYKFIKLTCTPELQAFIDSTTIRSIIGKNLSNAFGIWSEVTDPSEDKEFLGFGVYPSASFFNHSCSPNIVKTRNNSEMVFTTSKDIEIGEELCISYGNYTDEPVELRQKQLKEWFFDCACTKCQTELKTT</sequence>
<evidence type="ECO:0000313" key="2">
    <source>
        <dbReference type="EMBL" id="KGR21244.1"/>
    </source>
</evidence>
<evidence type="ECO:0000313" key="3">
    <source>
        <dbReference type="Proteomes" id="UP000030161"/>
    </source>
</evidence>
<dbReference type="PANTHER" id="PTHR12197">
    <property type="entry name" value="HISTONE-LYSINE N-METHYLTRANSFERASE SMYD"/>
    <property type="match status" value="1"/>
</dbReference>
<dbReference type="CDD" id="cd20071">
    <property type="entry name" value="SET_SMYD"/>
    <property type="match status" value="1"/>
</dbReference>
<organism evidence="2 3">
    <name type="scientific">Candida albicans P78048</name>
    <dbReference type="NCBI Taxonomy" id="1094989"/>
    <lineage>
        <taxon>Eukaryota</taxon>
        <taxon>Fungi</taxon>
        <taxon>Dikarya</taxon>
        <taxon>Ascomycota</taxon>
        <taxon>Saccharomycotina</taxon>
        <taxon>Pichiomycetes</taxon>
        <taxon>Debaryomycetaceae</taxon>
        <taxon>Candida/Lodderomyces clade</taxon>
        <taxon>Candida</taxon>
    </lineage>
</organism>
<dbReference type="EMBL" id="AJIX01000003">
    <property type="protein sequence ID" value="KGR21244.1"/>
    <property type="molecule type" value="Genomic_DNA"/>
</dbReference>
<name>A0AB34Q0B5_CANAX</name>
<accession>A0AB34Q0B5</accession>
<comment type="caution">
    <text evidence="2">The sequence shown here is derived from an EMBL/GenBank/DDBJ whole genome shotgun (WGS) entry which is preliminary data.</text>
</comment>